<feature type="compositionally biased region" description="Basic residues" evidence="1">
    <location>
        <begin position="131"/>
        <end position="145"/>
    </location>
</feature>
<evidence type="ECO:0000313" key="2">
    <source>
        <dbReference type="EMBL" id="OCL12020.1"/>
    </source>
</evidence>
<feature type="compositionally biased region" description="Basic and acidic residues" evidence="1">
    <location>
        <begin position="146"/>
        <end position="160"/>
    </location>
</feature>
<feature type="compositionally biased region" description="Polar residues" evidence="1">
    <location>
        <begin position="514"/>
        <end position="525"/>
    </location>
</feature>
<evidence type="ECO:0000313" key="3">
    <source>
        <dbReference type="Proteomes" id="UP000250140"/>
    </source>
</evidence>
<proteinExistence type="predicted"/>
<protein>
    <submittedName>
        <fullName evidence="2">Uncharacterized protein</fullName>
    </submittedName>
</protein>
<keyword evidence="3" id="KW-1185">Reference proteome</keyword>
<reference evidence="2 3" key="1">
    <citation type="journal article" date="2016" name="Nat. Commun.">
        <title>Ectomycorrhizal ecology is imprinted in the genome of the dominant symbiotic fungus Cenococcum geophilum.</title>
        <authorList>
            <consortium name="DOE Joint Genome Institute"/>
            <person name="Peter M."/>
            <person name="Kohler A."/>
            <person name="Ohm R.A."/>
            <person name="Kuo A."/>
            <person name="Krutzmann J."/>
            <person name="Morin E."/>
            <person name="Arend M."/>
            <person name="Barry K.W."/>
            <person name="Binder M."/>
            <person name="Choi C."/>
            <person name="Clum A."/>
            <person name="Copeland A."/>
            <person name="Grisel N."/>
            <person name="Haridas S."/>
            <person name="Kipfer T."/>
            <person name="LaButti K."/>
            <person name="Lindquist E."/>
            <person name="Lipzen A."/>
            <person name="Maire R."/>
            <person name="Meier B."/>
            <person name="Mihaltcheva S."/>
            <person name="Molinier V."/>
            <person name="Murat C."/>
            <person name="Poggeler S."/>
            <person name="Quandt C.A."/>
            <person name="Sperisen C."/>
            <person name="Tritt A."/>
            <person name="Tisserant E."/>
            <person name="Crous P.W."/>
            <person name="Henrissat B."/>
            <person name="Nehls U."/>
            <person name="Egli S."/>
            <person name="Spatafora J.W."/>
            <person name="Grigoriev I.V."/>
            <person name="Martin F.M."/>
        </authorList>
    </citation>
    <scope>NUCLEOTIDE SEQUENCE [LARGE SCALE GENOMIC DNA]</scope>
    <source>
        <strain evidence="2 3">CBS 207.34</strain>
    </source>
</reference>
<sequence>MPSTILKPATLSKDDPQIRKARFTPINCQSSITGYDSLSGGKIAVLHSDDENQSNLVEAKRLSQRAVKEALAPAPQPEAEYVDMRIMEGYQSSKKLSRKATELALAAADQADNDLSPLRAEVHQSAERCGKTKPPKSKSSRAARKTKGDKVKGRGTEISKQKPLKQISQDRSNNSNEERFTRNIKHPHLTSPTPVSSLGFVYRKVGSNSAELDQPLAAVKPKTLQRRRPRPMMFESSPTSPRTPVFREFRRMDEHIKNDKRFFKLNTTDNTTRCIGSDDLSQRSKIRPLEENKELVASTYDDAETFGEREAIVVEDNLAISSVASKTSTYQPCGQVSGPSIPDHQDPNAYSLSSRDLSTQAAMMMARRDFQEEFGSSIHEVDSLPDGFTNTPPAKANSTDVTAITPFHTFNTGSTNPVVNPNAHVEMPMSTQDLFNAASPFALSTAKKKWRRPSFTSLQAKTGEDFKVDGSGLKQHHSDKERRKARAVEDNDDGVEQLNTSQRGGQREDASSRPARSSTQSQLLASRSPLKERNIGTSFHNSSGSQPKPCRSQVATFSITPSGSLKEVSYQDGQRLLADIDLNAELDFAGSFLQSWDTESLIRK</sequence>
<name>A0A8E2JW99_9PEZI</name>
<feature type="compositionally biased region" description="Basic and acidic residues" evidence="1">
    <location>
        <begin position="476"/>
        <end position="489"/>
    </location>
</feature>
<feature type="compositionally biased region" description="Polar residues" evidence="1">
    <location>
        <begin position="166"/>
        <end position="175"/>
    </location>
</feature>
<dbReference type="EMBL" id="KV748941">
    <property type="protein sequence ID" value="OCL12020.1"/>
    <property type="molecule type" value="Genomic_DNA"/>
</dbReference>
<feature type="compositionally biased region" description="Polar residues" evidence="1">
    <location>
        <begin position="535"/>
        <end position="546"/>
    </location>
</feature>
<feature type="compositionally biased region" description="Basic and acidic residues" evidence="1">
    <location>
        <begin position="120"/>
        <end position="130"/>
    </location>
</feature>
<organism evidence="2 3">
    <name type="scientific">Glonium stellatum</name>
    <dbReference type="NCBI Taxonomy" id="574774"/>
    <lineage>
        <taxon>Eukaryota</taxon>
        <taxon>Fungi</taxon>
        <taxon>Dikarya</taxon>
        <taxon>Ascomycota</taxon>
        <taxon>Pezizomycotina</taxon>
        <taxon>Dothideomycetes</taxon>
        <taxon>Pleosporomycetidae</taxon>
        <taxon>Gloniales</taxon>
        <taxon>Gloniaceae</taxon>
        <taxon>Glonium</taxon>
    </lineage>
</organism>
<gene>
    <name evidence="2" type="ORF">AOQ84DRAFT_167270</name>
</gene>
<feature type="region of interest" description="Disordered" evidence="1">
    <location>
        <begin position="224"/>
        <end position="243"/>
    </location>
</feature>
<evidence type="ECO:0000256" key="1">
    <source>
        <dbReference type="SAM" id="MobiDB-lite"/>
    </source>
</evidence>
<feature type="region of interest" description="Disordered" evidence="1">
    <location>
        <begin position="466"/>
        <end position="551"/>
    </location>
</feature>
<feature type="region of interest" description="Disordered" evidence="1">
    <location>
        <begin position="327"/>
        <end position="351"/>
    </location>
</feature>
<feature type="region of interest" description="Disordered" evidence="1">
    <location>
        <begin position="120"/>
        <end position="192"/>
    </location>
</feature>
<dbReference type="AlphaFoldDB" id="A0A8E2JW99"/>
<accession>A0A8E2JW99</accession>
<feature type="compositionally biased region" description="Polar residues" evidence="1">
    <location>
        <begin position="327"/>
        <end position="338"/>
    </location>
</feature>
<dbReference type="Proteomes" id="UP000250140">
    <property type="component" value="Unassembled WGS sequence"/>
</dbReference>
<dbReference type="OrthoDB" id="5419922at2759"/>